<feature type="signal peptide" evidence="1">
    <location>
        <begin position="1"/>
        <end position="26"/>
    </location>
</feature>
<dbReference type="Gene3D" id="3.10.105.10">
    <property type="entry name" value="Dipeptide-binding Protein, Domain 3"/>
    <property type="match status" value="1"/>
</dbReference>
<keyword evidence="1" id="KW-0732">Signal</keyword>
<evidence type="ECO:0000313" key="3">
    <source>
        <dbReference type="EMBL" id="MBE1491034.1"/>
    </source>
</evidence>
<feature type="chain" id="PRO_5037413275" evidence="1">
    <location>
        <begin position="27"/>
        <end position="562"/>
    </location>
</feature>
<dbReference type="InterPro" id="IPR000914">
    <property type="entry name" value="SBP_5_dom"/>
</dbReference>
<accession>A0A927MAQ6</accession>
<organism evidence="3 4">
    <name type="scientific">Plantactinospora soyae</name>
    <dbReference type="NCBI Taxonomy" id="1544732"/>
    <lineage>
        <taxon>Bacteria</taxon>
        <taxon>Bacillati</taxon>
        <taxon>Actinomycetota</taxon>
        <taxon>Actinomycetes</taxon>
        <taxon>Micromonosporales</taxon>
        <taxon>Micromonosporaceae</taxon>
        <taxon>Plantactinospora</taxon>
    </lineage>
</organism>
<dbReference type="InterPro" id="IPR039424">
    <property type="entry name" value="SBP_5"/>
</dbReference>
<dbReference type="PROSITE" id="PS51257">
    <property type="entry name" value="PROKAR_LIPOPROTEIN"/>
    <property type="match status" value="1"/>
</dbReference>
<name>A0A927MAQ6_9ACTN</name>
<dbReference type="Gene3D" id="3.90.76.10">
    <property type="entry name" value="Dipeptide-binding Protein, Domain 1"/>
    <property type="match status" value="1"/>
</dbReference>
<evidence type="ECO:0000259" key="2">
    <source>
        <dbReference type="Pfam" id="PF00496"/>
    </source>
</evidence>
<dbReference type="GO" id="GO:0015833">
    <property type="term" value="P:peptide transport"/>
    <property type="evidence" value="ECO:0007669"/>
    <property type="project" value="TreeGrafter"/>
</dbReference>
<comment type="caution">
    <text evidence="3">The sequence shown here is derived from an EMBL/GenBank/DDBJ whole genome shotgun (WGS) entry which is preliminary data.</text>
</comment>
<dbReference type="GO" id="GO:0042597">
    <property type="term" value="C:periplasmic space"/>
    <property type="evidence" value="ECO:0007669"/>
    <property type="project" value="UniProtKB-ARBA"/>
</dbReference>
<dbReference type="AlphaFoldDB" id="A0A927MAQ6"/>
<dbReference type="PIRSF" id="PIRSF002741">
    <property type="entry name" value="MppA"/>
    <property type="match status" value="1"/>
</dbReference>
<dbReference type="EMBL" id="JADBEB010000001">
    <property type="protein sequence ID" value="MBE1491034.1"/>
    <property type="molecule type" value="Genomic_DNA"/>
</dbReference>
<dbReference type="Gene3D" id="3.40.190.10">
    <property type="entry name" value="Periplasmic binding protein-like II"/>
    <property type="match status" value="1"/>
</dbReference>
<evidence type="ECO:0000313" key="4">
    <source>
        <dbReference type="Proteomes" id="UP000649753"/>
    </source>
</evidence>
<proteinExistence type="predicted"/>
<gene>
    <name evidence="3" type="ORF">H4W31_006672</name>
</gene>
<dbReference type="Proteomes" id="UP000649753">
    <property type="component" value="Unassembled WGS sequence"/>
</dbReference>
<keyword evidence="4" id="KW-1185">Reference proteome</keyword>
<dbReference type="GO" id="GO:0043190">
    <property type="term" value="C:ATP-binding cassette (ABC) transporter complex"/>
    <property type="evidence" value="ECO:0007669"/>
    <property type="project" value="InterPro"/>
</dbReference>
<reference evidence="3" key="1">
    <citation type="submission" date="2020-10" db="EMBL/GenBank/DDBJ databases">
        <title>Sequencing the genomes of 1000 actinobacteria strains.</title>
        <authorList>
            <person name="Klenk H.-P."/>
        </authorList>
    </citation>
    <scope>NUCLEOTIDE SEQUENCE</scope>
    <source>
        <strain evidence="3">DSM 46832</strain>
    </source>
</reference>
<dbReference type="Pfam" id="PF00496">
    <property type="entry name" value="SBP_bac_5"/>
    <property type="match status" value="1"/>
</dbReference>
<dbReference type="GO" id="GO:1904680">
    <property type="term" value="F:peptide transmembrane transporter activity"/>
    <property type="evidence" value="ECO:0007669"/>
    <property type="project" value="TreeGrafter"/>
</dbReference>
<feature type="domain" description="Solute-binding protein family 5" evidence="2">
    <location>
        <begin position="84"/>
        <end position="457"/>
    </location>
</feature>
<dbReference type="PANTHER" id="PTHR30290">
    <property type="entry name" value="PERIPLASMIC BINDING COMPONENT OF ABC TRANSPORTER"/>
    <property type="match status" value="1"/>
</dbReference>
<sequence length="562" mass="61070">MAMLCRTRASGLRASAVLVAAALVIAACGSSDDDGSGDADATLVAYTGQSSDYQINFNPYSSSIGGIGTIFEPLFYFNILRAAEPEPRLATNYSWNTDGTQLSITLRENVAWSDGQKFTARDVLFTLDLLTRHKEMNGAGFDGHATAPDETHVVVTFDRPSFVRGPQVLGRIYIVPEHKWKDIDNPATDTLSSPVGTGPYTLAEFKPQAFTYAANPNYWGGAPAVKKVRFLALSGNQSGEQALRARQVDWQSAPVPDVKNIEKNYPGYKALITPLNQMVLATCSNPALGCAGPQTDPAVRQAIYHGLHRTQTNTLAFEGTSSEISPGFGLLARDNAVISSRLRNRVAPMQPDTARARQLLEDAGYRRNGDGVYAKGGSQLSLTVKTVAGWADYITALSTMAQQLKQVGIKLTVEQLSWNEWTSQRQSGRFQLIMDSLNQGPAPDPYYLYSYFFGTQGTAKVGGKASTNWSRFSDPQVDRALAALTTLDPKNTAARQGHLDTVQTRVEESMAYIPVLTQGTVTEYHAAKFTGWPTGDAPYAMPAVWQSPDNAEVMKRLKPVGS</sequence>
<evidence type="ECO:0000256" key="1">
    <source>
        <dbReference type="SAM" id="SignalP"/>
    </source>
</evidence>
<protein>
    <submittedName>
        <fullName evidence="3">Peptide/nickel transport system substrate-binding protein</fullName>
    </submittedName>
</protein>
<dbReference type="InterPro" id="IPR030678">
    <property type="entry name" value="Peptide/Ni-bd"/>
</dbReference>
<dbReference type="SUPFAM" id="SSF53850">
    <property type="entry name" value="Periplasmic binding protein-like II"/>
    <property type="match status" value="1"/>
</dbReference>
<dbReference type="CDD" id="cd08509">
    <property type="entry name" value="PBP2_TmCBP_oligosaccharides_like"/>
    <property type="match status" value="1"/>
</dbReference>